<comment type="caution">
    <text evidence="2">The sequence shown here is derived from an EMBL/GenBank/DDBJ whole genome shotgun (WGS) entry which is preliminary data.</text>
</comment>
<reference evidence="3" key="1">
    <citation type="journal article" date="2019" name="Int. J. Syst. Evol. Microbiol.">
        <title>The Global Catalogue of Microorganisms (GCM) 10K type strain sequencing project: providing services to taxonomists for standard genome sequencing and annotation.</title>
        <authorList>
            <consortium name="The Broad Institute Genomics Platform"/>
            <consortium name="The Broad Institute Genome Sequencing Center for Infectious Disease"/>
            <person name="Wu L."/>
            <person name="Ma J."/>
        </authorList>
    </citation>
    <scope>NUCLEOTIDE SEQUENCE [LARGE SCALE GENOMIC DNA]</scope>
    <source>
        <strain evidence="3">JCM 14046</strain>
    </source>
</reference>
<protein>
    <recommendedName>
        <fullName evidence="4">PLAT domain-containing protein</fullName>
    </recommendedName>
</protein>
<dbReference type="EMBL" id="BAAAMY010000001">
    <property type="protein sequence ID" value="GAA1907831.1"/>
    <property type="molecule type" value="Genomic_DNA"/>
</dbReference>
<feature type="signal peptide" evidence="1">
    <location>
        <begin position="1"/>
        <end position="32"/>
    </location>
</feature>
<evidence type="ECO:0000313" key="3">
    <source>
        <dbReference type="Proteomes" id="UP001501612"/>
    </source>
</evidence>
<dbReference type="Proteomes" id="UP001501612">
    <property type="component" value="Unassembled WGS sequence"/>
</dbReference>
<name>A0ABP5AAI7_9ACTN</name>
<evidence type="ECO:0000313" key="2">
    <source>
        <dbReference type="EMBL" id="GAA1907831.1"/>
    </source>
</evidence>
<accession>A0ABP5AAI7</accession>
<evidence type="ECO:0000256" key="1">
    <source>
        <dbReference type="SAM" id="SignalP"/>
    </source>
</evidence>
<keyword evidence="1" id="KW-0732">Signal</keyword>
<evidence type="ECO:0008006" key="4">
    <source>
        <dbReference type="Google" id="ProtNLM"/>
    </source>
</evidence>
<organism evidence="2 3">
    <name type="scientific">Nocardioides lentus</name>
    <dbReference type="NCBI Taxonomy" id="338077"/>
    <lineage>
        <taxon>Bacteria</taxon>
        <taxon>Bacillati</taxon>
        <taxon>Actinomycetota</taxon>
        <taxon>Actinomycetes</taxon>
        <taxon>Propionibacteriales</taxon>
        <taxon>Nocardioidaceae</taxon>
        <taxon>Nocardioides</taxon>
    </lineage>
</organism>
<gene>
    <name evidence="2" type="ORF">GCM10009737_05880</name>
</gene>
<keyword evidence="3" id="KW-1185">Reference proteome</keyword>
<proteinExistence type="predicted"/>
<feature type="chain" id="PRO_5047006977" description="PLAT domain-containing protein" evidence="1">
    <location>
        <begin position="33"/>
        <end position="134"/>
    </location>
</feature>
<sequence>MIRGMMSRPLASGLLATALTAGLVALAPSASAAYEVVGGYHGSDLQACRTTTDGGEPAVRFRLDSRDAGHVHSGGLFRTRENGATARFTVKPAVGRVSAPRTVVVRSTDEIGWFVSDPNSGTGGDLRRGSLPRC</sequence>